<accession>Q5V7Y2</accession>
<proteinExistence type="predicted"/>
<feature type="domain" description="AAA+ ATPase" evidence="4">
    <location>
        <begin position="39"/>
        <end position="179"/>
    </location>
</feature>
<dbReference type="CDD" id="cd18139">
    <property type="entry name" value="HLD_clamp_RarA"/>
    <property type="match status" value="1"/>
</dbReference>
<dbReference type="Pfam" id="PF13191">
    <property type="entry name" value="AAA_16"/>
    <property type="match status" value="1"/>
</dbReference>
<dbReference type="Gene3D" id="1.10.8.60">
    <property type="match status" value="1"/>
</dbReference>
<evidence type="ECO:0000256" key="2">
    <source>
        <dbReference type="ARBA" id="ARBA00022741"/>
    </source>
</evidence>
<keyword evidence="6" id="KW-1185">Reference proteome</keyword>
<evidence type="ECO:0000256" key="1">
    <source>
        <dbReference type="ARBA" id="ARBA00022705"/>
    </source>
</evidence>
<dbReference type="HOGENOM" id="CLU_025112_0_0_2"/>
<dbReference type="GO" id="GO:0006260">
    <property type="term" value="P:DNA replication"/>
    <property type="evidence" value="ECO:0007669"/>
    <property type="project" value="UniProtKB-KW"/>
</dbReference>
<dbReference type="PANTHER" id="PTHR10763:SF22">
    <property type="entry name" value="ORC1-TYPE DNA REPLICATION PROTEIN"/>
    <property type="match status" value="1"/>
</dbReference>
<evidence type="ECO:0000313" key="6">
    <source>
        <dbReference type="Proteomes" id="UP000001169"/>
    </source>
</evidence>
<dbReference type="EMBL" id="AY596292">
    <property type="protein sequence ID" value="AAV44345.1"/>
    <property type="molecule type" value="Genomic_DNA"/>
</dbReference>
<dbReference type="EnsemblBacteria" id="AAV44345">
    <property type="protein sequence ID" value="AAV44345"/>
    <property type="gene ID" value="pNG3013"/>
</dbReference>
<keyword evidence="3" id="KW-0067">ATP-binding</keyword>
<evidence type="ECO:0000313" key="5">
    <source>
        <dbReference type="EMBL" id="AAV44345.1"/>
    </source>
</evidence>
<dbReference type="SUPFAM" id="SSF52540">
    <property type="entry name" value="P-loop containing nucleoside triphosphate hydrolases"/>
    <property type="match status" value="1"/>
</dbReference>
<dbReference type="InterPro" id="IPR027417">
    <property type="entry name" value="P-loop_NTPase"/>
</dbReference>
<dbReference type="RefSeq" id="WP_011222195.1">
    <property type="nucleotide sequence ID" value="NC_006391.1"/>
</dbReference>
<dbReference type="Proteomes" id="UP000001169">
    <property type="component" value="Plasmid pNG300"/>
</dbReference>
<evidence type="ECO:0000259" key="4">
    <source>
        <dbReference type="SMART" id="SM00382"/>
    </source>
</evidence>
<dbReference type="Gene3D" id="3.40.50.300">
    <property type="entry name" value="P-loop containing nucleotide triphosphate hydrolases"/>
    <property type="match status" value="1"/>
</dbReference>
<dbReference type="GO" id="GO:0051301">
    <property type="term" value="P:cell division"/>
    <property type="evidence" value="ECO:0007669"/>
    <property type="project" value="UniProtKB-KW"/>
</dbReference>
<dbReference type="GO" id="GO:0005524">
    <property type="term" value="F:ATP binding"/>
    <property type="evidence" value="ECO:0007669"/>
    <property type="project" value="UniProtKB-KW"/>
</dbReference>
<geneLocation type="plasmid" evidence="5 6">
    <name>pNG300</name>
</geneLocation>
<keyword evidence="2" id="KW-0547">Nucleotide-binding</keyword>
<dbReference type="InterPro" id="IPR041664">
    <property type="entry name" value="AAA_16"/>
</dbReference>
<dbReference type="SMART" id="SM00382">
    <property type="entry name" value="AAA"/>
    <property type="match status" value="1"/>
</dbReference>
<keyword evidence="5" id="KW-0132">Cell division</keyword>
<keyword evidence="1" id="KW-0235">DNA replication</keyword>
<sequence length="351" mass="39816">MITKTHVFEDTYFPRRLRHREAEMDFVTNAFEPVVRGQQADDILIHGPQGVGKTIFARYALNHLTQRTAVQHARIGCLGKSTAGIVRAVLEDLPGPDPHSTMPREDLCLELQERVDEPTIVVLDEADDLPFTHALDRLADVDGLSMVVVCHDDDGWLSHVNDSIRHRFVGNIVDLGTYGVDELADILEERRQVGLQPGVIDEDQLRTLADMTAGKARRAIFALRAAAELAHDRRHRQIRSEDIDDSLDRADQRLREEHLASLPFHHHVVYELVRRHGPLAPSELHDIYEKTAESLYRSTEQTPIGERARRNKLSKLEAYDLIEVLGANRHREYRVCDRAVASDLEIAPSAR</sequence>
<dbReference type="PATRIC" id="fig|272569.17.peg.90"/>
<reference evidence="5 6" key="1">
    <citation type="journal article" date="2004" name="Genome Res.">
        <title>Genome sequence of Haloarcula marismortui: a halophilic archaeon from the Dead Sea.</title>
        <authorList>
            <person name="Baliga N.S."/>
            <person name="Bonneau R."/>
            <person name="Facciotti M.T."/>
            <person name="Pan M."/>
            <person name="Glusman G."/>
            <person name="Deutsch E.W."/>
            <person name="Shannon P."/>
            <person name="Chiu Y."/>
            <person name="Weng R.S."/>
            <person name="Gan R.R."/>
            <person name="Hung P."/>
            <person name="Date S.V."/>
            <person name="Marcotte E."/>
            <person name="Hood L."/>
            <person name="Ng W.V."/>
        </authorList>
    </citation>
    <scope>NUCLEOTIDE SEQUENCE [LARGE SCALE GENOMIC DNA]</scope>
    <source>
        <strain evidence="6">ATCC 43049 / DSM 3752 / JCM 8966 / VKM B-1809</strain>
        <plasmid evidence="6">Plasmid pNG300</plasmid>
    </source>
</reference>
<dbReference type="InterPro" id="IPR055237">
    <property type="entry name" value="Cdc6_lid"/>
</dbReference>
<dbReference type="GeneID" id="3126745"/>
<dbReference type="KEGG" id="hma:pNG3013"/>
<keyword evidence="5" id="KW-0131">Cell cycle</keyword>
<dbReference type="InterPro" id="IPR050311">
    <property type="entry name" value="ORC1/CDC6"/>
</dbReference>
<keyword evidence="5" id="KW-0614">Plasmid</keyword>
<dbReference type="PANTHER" id="PTHR10763">
    <property type="entry name" value="CELL DIVISION CONTROL PROTEIN 6-RELATED"/>
    <property type="match status" value="1"/>
</dbReference>
<dbReference type="AlphaFoldDB" id="Q5V7Y2"/>
<organism evidence="5 6">
    <name type="scientific">Haloarcula marismortui (strain ATCC 43049 / DSM 3752 / JCM 8966 / VKM B-1809)</name>
    <name type="common">Halobacterium marismortui</name>
    <dbReference type="NCBI Taxonomy" id="272569"/>
    <lineage>
        <taxon>Archaea</taxon>
        <taxon>Methanobacteriati</taxon>
        <taxon>Methanobacteriota</taxon>
        <taxon>Stenosarchaea group</taxon>
        <taxon>Halobacteria</taxon>
        <taxon>Halobacteriales</taxon>
        <taxon>Haloarculaceae</taxon>
        <taxon>Haloarcula</taxon>
    </lineage>
</organism>
<dbReference type="InterPro" id="IPR003593">
    <property type="entry name" value="AAA+_ATPase"/>
</dbReference>
<evidence type="ECO:0000256" key="3">
    <source>
        <dbReference type="ARBA" id="ARBA00022840"/>
    </source>
</evidence>
<gene>
    <name evidence="5" type="primary">cdc6p</name>
    <name evidence="5" type="ordered locus">pNG3013</name>
</gene>
<dbReference type="Pfam" id="PF22703">
    <property type="entry name" value="Cdc6_lid"/>
    <property type="match status" value="1"/>
</dbReference>
<name>Q5V7Y2_HALMA</name>
<protein>
    <submittedName>
        <fullName evidence="5">Cell division control protein 6-like</fullName>
    </submittedName>
</protein>